<evidence type="ECO:0000313" key="8">
    <source>
        <dbReference type="WBParaSite" id="SPAL_0001477800.1"/>
    </source>
</evidence>
<dbReference type="Pfam" id="PF10328">
    <property type="entry name" value="7TM_GPCR_Srx"/>
    <property type="match status" value="1"/>
</dbReference>
<organism evidence="7 8">
    <name type="scientific">Strongyloides papillosus</name>
    <name type="common">Intestinal threadworm</name>
    <dbReference type="NCBI Taxonomy" id="174720"/>
    <lineage>
        <taxon>Eukaryota</taxon>
        <taxon>Metazoa</taxon>
        <taxon>Ecdysozoa</taxon>
        <taxon>Nematoda</taxon>
        <taxon>Chromadorea</taxon>
        <taxon>Rhabditida</taxon>
        <taxon>Tylenchina</taxon>
        <taxon>Panagrolaimomorpha</taxon>
        <taxon>Strongyloidoidea</taxon>
        <taxon>Strongyloididae</taxon>
        <taxon>Strongyloides</taxon>
    </lineage>
</organism>
<feature type="domain" description="G-protein coupled receptors family 1 profile" evidence="6">
    <location>
        <begin position="3"/>
        <end position="229"/>
    </location>
</feature>
<evidence type="ECO:0000259" key="6">
    <source>
        <dbReference type="PROSITE" id="PS50262"/>
    </source>
</evidence>
<evidence type="ECO:0000256" key="2">
    <source>
        <dbReference type="ARBA" id="ARBA00022692"/>
    </source>
</evidence>
<dbReference type="PROSITE" id="PS50262">
    <property type="entry name" value="G_PROTEIN_RECEP_F1_2"/>
    <property type="match status" value="1"/>
</dbReference>
<keyword evidence="4 5" id="KW-0472">Membrane</keyword>
<feature type="transmembrane region" description="Helical" evidence="5">
    <location>
        <begin position="44"/>
        <end position="63"/>
    </location>
</feature>
<dbReference type="Proteomes" id="UP000046392">
    <property type="component" value="Unplaced"/>
</dbReference>
<dbReference type="InterPro" id="IPR017452">
    <property type="entry name" value="GPCR_Rhodpsn_7TM"/>
</dbReference>
<accession>A0A0N5CA52</accession>
<keyword evidence="3 5" id="KW-1133">Transmembrane helix</keyword>
<dbReference type="SUPFAM" id="SSF81321">
    <property type="entry name" value="Family A G protein-coupled receptor-like"/>
    <property type="match status" value="1"/>
</dbReference>
<reference evidence="8" key="1">
    <citation type="submission" date="2017-02" db="UniProtKB">
        <authorList>
            <consortium name="WormBaseParasite"/>
        </authorList>
    </citation>
    <scope>IDENTIFICATION</scope>
</reference>
<evidence type="ECO:0000256" key="4">
    <source>
        <dbReference type="ARBA" id="ARBA00023136"/>
    </source>
</evidence>
<comment type="subcellular location">
    <subcellularLocation>
        <location evidence="1">Membrane</location>
    </subcellularLocation>
</comment>
<keyword evidence="2 5" id="KW-0812">Transmembrane</keyword>
<dbReference type="Gene3D" id="1.20.1070.10">
    <property type="entry name" value="Rhodopsin 7-helix transmembrane proteins"/>
    <property type="match status" value="1"/>
</dbReference>
<feature type="transmembrane region" description="Helical" evidence="5">
    <location>
        <begin position="83"/>
        <end position="108"/>
    </location>
</feature>
<feature type="transmembrane region" description="Helical" evidence="5">
    <location>
        <begin position="129"/>
        <end position="157"/>
    </location>
</feature>
<dbReference type="InterPro" id="IPR019430">
    <property type="entry name" value="7TM_GPCR_serpentine_rcpt_Srx"/>
</dbReference>
<dbReference type="GO" id="GO:0016020">
    <property type="term" value="C:membrane"/>
    <property type="evidence" value="ECO:0007669"/>
    <property type="project" value="UniProtKB-SubCell"/>
</dbReference>
<keyword evidence="7" id="KW-1185">Reference proteome</keyword>
<dbReference type="WBParaSite" id="SPAL_0001477800.1">
    <property type="protein sequence ID" value="SPAL_0001477800.1"/>
    <property type="gene ID" value="SPAL_0001477800"/>
</dbReference>
<dbReference type="AlphaFoldDB" id="A0A0N5CA52"/>
<feature type="transmembrane region" description="Helical" evidence="5">
    <location>
        <begin position="12"/>
        <end position="32"/>
    </location>
</feature>
<feature type="transmembrane region" description="Helical" evidence="5">
    <location>
        <begin position="219"/>
        <end position="239"/>
    </location>
</feature>
<feature type="transmembrane region" description="Helical" evidence="5">
    <location>
        <begin position="177"/>
        <end position="198"/>
    </location>
</feature>
<evidence type="ECO:0000256" key="5">
    <source>
        <dbReference type="SAM" id="Phobius"/>
    </source>
</evidence>
<evidence type="ECO:0000313" key="7">
    <source>
        <dbReference type="Proteomes" id="UP000046392"/>
    </source>
</evidence>
<proteinExistence type="predicted"/>
<sequence length="279" mass="33160">MVNNWLDYFQLVYISILFPFYLYFTIHLGYKIYFVKVPVLYNEFFPIIFYKGVIDNITFFVQFTTSRIQKYHVLTSFFLSNSFLSYILYFVTSATYFIMFQIAFLTSFNRYIAISKPLKYKEYFHTKKLLIYFLIMSILGIVVGTAAIIFPCSYVYYPEINRVSATCQDQKTAYVHTIVALFLNLPLLIITAILNFCCIYKSRFISRKNKSKISKDYKIVIYNTLLFFVMVAFEVYFLFKNLPYILQNYYFLETLALQSLSWIIDAMTFGIFLFSLVLS</sequence>
<evidence type="ECO:0000256" key="1">
    <source>
        <dbReference type="ARBA" id="ARBA00004370"/>
    </source>
</evidence>
<feature type="transmembrane region" description="Helical" evidence="5">
    <location>
        <begin position="259"/>
        <end position="278"/>
    </location>
</feature>
<evidence type="ECO:0000256" key="3">
    <source>
        <dbReference type="ARBA" id="ARBA00022989"/>
    </source>
</evidence>
<name>A0A0N5CA52_STREA</name>
<protein>
    <submittedName>
        <fullName evidence="8">G_PROTEIN_RECEP_F1_2 domain-containing protein</fullName>
    </submittedName>
</protein>